<organism evidence="2">
    <name type="scientific">Alexandrium monilatum</name>
    <dbReference type="NCBI Taxonomy" id="311494"/>
    <lineage>
        <taxon>Eukaryota</taxon>
        <taxon>Sar</taxon>
        <taxon>Alveolata</taxon>
        <taxon>Dinophyceae</taxon>
        <taxon>Gonyaulacales</taxon>
        <taxon>Pyrocystaceae</taxon>
        <taxon>Alexandrium</taxon>
    </lineage>
</organism>
<protein>
    <submittedName>
        <fullName evidence="2">Uncharacterized protein</fullName>
    </submittedName>
</protein>
<feature type="compositionally biased region" description="Acidic residues" evidence="1">
    <location>
        <begin position="170"/>
        <end position="182"/>
    </location>
</feature>
<feature type="compositionally biased region" description="Low complexity" evidence="1">
    <location>
        <begin position="97"/>
        <end position="108"/>
    </location>
</feature>
<evidence type="ECO:0000313" key="2">
    <source>
        <dbReference type="EMBL" id="CAE4655458.1"/>
    </source>
</evidence>
<proteinExistence type="predicted"/>
<dbReference type="EMBL" id="HBNR01078816">
    <property type="protein sequence ID" value="CAE4655458.1"/>
    <property type="molecule type" value="Transcribed_RNA"/>
</dbReference>
<feature type="region of interest" description="Disordered" evidence="1">
    <location>
        <begin position="1"/>
        <end position="229"/>
    </location>
</feature>
<sequence length="317" mass="33679">MDGDGQCVHLIKPNRPRADAGGTRARRRMAPPGEPGGQDAGPANPRAPAPGPARRRRGASSSPAQTAPPRPDAAPPGDGGPGQPTNLREGAKDLRPPGELLEGPPDLLSEWAAVEVSLRHDDREEEPRPVDSEAVVRPQRRKGAFSSAVRQAASVQASDEAASGGLPRDDSEESKDDLQEPEEPCRGLDHGSAEGAGRGVSGRPPPAEERPPEKGAAPPSLAELRRLYEEEVAAKRRHEERKPLEELKRQHQAQVVAELSEGEVEAGAGAVAPFLGPLYEDADGDLPHGFLVERPGLLLTDVTAGLRRHEVWPICSC</sequence>
<dbReference type="AlphaFoldDB" id="A0A7S4STC1"/>
<feature type="compositionally biased region" description="Basic and acidic residues" evidence="1">
    <location>
        <begin position="117"/>
        <end position="131"/>
    </location>
</feature>
<gene>
    <name evidence="2" type="ORF">AMON00008_LOCUS56200</name>
</gene>
<feature type="compositionally biased region" description="Low complexity" evidence="1">
    <location>
        <begin position="146"/>
        <end position="158"/>
    </location>
</feature>
<feature type="compositionally biased region" description="Basic and acidic residues" evidence="1">
    <location>
        <begin position="183"/>
        <end position="192"/>
    </location>
</feature>
<reference evidence="2" key="1">
    <citation type="submission" date="2021-01" db="EMBL/GenBank/DDBJ databases">
        <authorList>
            <person name="Corre E."/>
            <person name="Pelletier E."/>
            <person name="Niang G."/>
            <person name="Scheremetjew M."/>
            <person name="Finn R."/>
            <person name="Kale V."/>
            <person name="Holt S."/>
            <person name="Cochrane G."/>
            <person name="Meng A."/>
            <person name="Brown T."/>
            <person name="Cohen L."/>
        </authorList>
    </citation>
    <scope>NUCLEOTIDE SEQUENCE</scope>
    <source>
        <strain evidence="2">CCMP3105</strain>
    </source>
</reference>
<name>A0A7S4STC1_9DINO</name>
<accession>A0A7S4STC1</accession>
<evidence type="ECO:0000256" key="1">
    <source>
        <dbReference type="SAM" id="MobiDB-lite"/>
    </source>
</evidence>